<keyword evidence="3" id="KW-1185">Reference proteome</keyword>
<feature type="domain" description="GAF" evidence="1">
    <location>
        <begin position="29"/>
        <end position="188"/>
    </location>
</feature>
<evidence type="ECO:0000259" key="1">
    <source>
        <dbReference type="SMART" id="SM00065"/>
    </source>
</evidence>
<dbReference type="InterPro" id="IPR025736">
    <property type="entry name" value="PucR_C-HTH_dom"/>
</dbReference>
<protein>
    <submittedName>
        <fullName evidence="2">DNA-binding transcriptional regulator, PucR family</fullName>
    </submittedName>
</protein>
<reference evidence="2 3" key="1">
    <citation type="submission" date="2016-11" db="EMBL/GenBank/DDBJ databases">
        <authorList>
            <person name="Jaros S."/>
            <person name="Januszkiewicz K."/>
            <person name="Wedrychowicz H."/>
        </authorList>
    </citation>
    <scope>NUCLEOTIDE SEQUENCE [LARGE SCALE GENOMIC DNA]</scope>
    <source>
        <strain evidence="2 3">DSM 17477</strain>
    </source>
</reference>
<evidence type="ECO:0000313" key="3">
    <source>
        <dbReference type="Proteomes" id="UP000184052"/>
    </source>
</evidence>
<gene>
    <name evidence="2" type="ORF">SAMN02745751_00447</name>
</gene>
<dbReference type="Gene3D" id="3.30.450.40">
    <property type="match status" value="2"/>
</dbReference>
<dbReference type="SMART" id="SM00065">
    <property type="entry name" value="GAF"/>
    <property type="match status" value="1"/>
</dbReference>
<dbReference type="Pfam" id="PF13185">
    <property type="entry name" value="GAF_2"/>
    <property type="match status" value="1"/>
</dbReference>
<dbReference type="InterPro" id="IPR042070">
    <property type="entry name" value="PucR_C-HTH_sf"/>
</dbReference>
<evidence type="ECO:0000313" key="2">
    <source>
        <dbReference type="EMBL" id="SHI51316.1"/>
    </source>
</evidence>
<dbReference type="STRING" id="1121476.SAMN02745751_00447"/>
<organism evidence="2 3">
    <name type="scientific">Dethiosulfatibacter aminovorans DSM 17477</name>
    <dbReference type="NCBI Taxonomy" id="1121476"/>
    <lineage>
        <taxon>Bacteria</taxon>
        <taxon>Bacillati</taxon>
        <taxon>Bacillota</taxon>
        <taxon>Tissierellia</taxon>
        <taxon>Dethiosulfatibacter</taxon>
    </lineage>
</organism>
<proteinExistence type="predicted"/>
<keyword evidence="2" id="KW-0238">DNA-binding</keyword>
<name>A0A1M6BRI3_9FIRM</name>
<dbReference type="InterPro" id="IPR029016">
    <property type="entry name" value="GAF-like_dom_sf"/>
</dbReference>
<dbReference type="AlphaFoldDB" id="A0A1M6BRI3"/>
<sequence length="616" mass="70840">MYNKNIDNKKLLRLQSLLETAKILNSKQDTDTILRTLLDRCFELLPGGDIGAIFLYNQNTNLLEMRAYSGMGDSVKDVKLKPGESMTGFAFNKREPVFFKDTRTVMKYMDTMEDENTHMTVLAELDSSAVKSSICCPLMHRDQPIGVLVIDNLNESTPLVQDDVEFLEAISVQATIAIVNAQNYEKEVEANRTLSHYTKVIEKERNNYRFSTDIHARFTDMMLNGRTIEDVLEESKNILNLDIFIIDELYNFGYHTSGISDQIDSIVRELPNMIKYLRKNTAMAYRCIHQEKYLHIFPIMVNKESMGWLCIVSDTDKLEELKRITAERASTITALEQLKSSELFNMEQSLKGEFIDNLINNTSPEYIEKCCSQYNIDTNGTYRIILSKMEFNNSSYGNEIEFNVLKSMNRLYKPVGETVKYHFNKSFSVIKGTGIVSLVEIGHSKSMEKIESLIKEIEAKMSEYNSQRGQPVHCKTAVSNSFHGIGNFSKSYNNAEYVLSLMTTYGKKYKRMFYDNLKVKGLLSRNDTTYLESFTDDILGPLLSYPSSHRDEFIRTLETYIRSNCSYTTAKESLGIHGNTLNYRIGKICEILNLDINDYNDRLKIQIAFEIKELLE</sequence>
<dbReference type="SUPFAM" id="SSF55781">
    <property type="entry name" value="GAF domain-like"/>
    <property type="match status" value="1"/>
</dbReference>
<dbReference type="Gene3D" id="1.10.10.2840">
    <property type="entry name" value="PucR C-terminal helix-turn-helix domain"/>
    <property type="match status" value="1"/>
</dbReference>
<dbReference type="EMBL" id="FQZL01000005">
    <property type="protein sequence ID" value="SHI51316.1"/>
    <property type="molecule type" value="Genomic_DNA"/>
</dbReference>
<dbReference type="PANTHER" id="PTHR33744">
    <property type="entry name" value="CARBOHYDRATE DIACID REGULATOR"/>
    <property type="match status" value="1"/>
</dbReference>
<dbReference type="Pfam" id="PF13556">
    <property type="entry name" value="HTH_30"/>
    <property type="match status" value="1"/>
</dbReference>
<dbReference type="GO" id="GO:0003677">
    <property type="term" value="F:DNA binding"/>
    <property type="evidence" value="ECO:0007669"/>
    <property type="project" value="UniProtKB-KW"/>
</dbReference>
<dbReference type="InterPro" id="IPR003018">
    <property type="entry name" value="GAF"/>
</dbReference>
<dbReference type="RefSeq" id="WP_073046474.1">
    <property type="nucleotide sequence ID" value="NZ_FQZL01000005.1"/>
</dbReference>
<accession>A0A1M6BRI3</accession>
<dbReference type="InterPro" id="IPR051448">
    <property type="entry name" value="CdaR-like_regulators"/>
</dbReference>
<dbReference type="PANTHER" id="PTHR33744:SF1">
    <property type="entry name" value="DNA-BINDING TRANSCRIPTIONAL ACTIVATOR ADER"/>
    <property type="match status" value="1"/>
</dbReference>
<dbReference type="Proteomes" id="UP000184052">
    <property type="component" value="Unassembled WGS sequence"/>
</dbReference>